<dbReference type="OrthoDB" id="3231000at2759"/>
<proteinExistence type="predicted"/>
<keyword evidence="3" id="KW-1185">Reference proteome</keyword>
<sequence>MNGDRSTALSNSNSHRRLQPQDVSVLPKIPEPKYRHAAPSTPWPWIDFNTTFSETQPFEPNESIDSITPPWKLYPKNFNWTSEQVKKSKMLSNTPLSTNCLIHKVDVDNGYFVNETLSVASDSEKVAFWDELQEPVSGVPERKRTRIFFINNLSSPVLQMLGTSFRIGPSFFSSLTNWIPSRHQEDLKTAEGDHITIVLPFVRVVKDGDKSAKSTNGASSASLGGMIPPDKKRHAADFRTLLYLRSTHHVLLKDLLAIHMVRTSTSNTIVSYHPPVERSKDSAERLQLLVLKTGDSPCWSEIFKKSNDPTFLVLVMFWYVLYGWDETFEVLGPHIDWLVSRLGFGFLFSLRNWHG</sequence>
<organism evidence="2 3">
    <name type="scientific">Paxillus involutus ATCC 200175</name>
    <dbReference type="NCBI Taxonomy" id="664439"/>
    <lineage>
        <taxon>Eukaryota</taxon>
        <taxon>Fungi</taxon>
        <taxon>Dikarya</taxon>
        <taxon>Basidiomycota</taxon>
        <taxon>Agaricomycotina</taxon>
        <taxon>Agaricomycetes</taxon>
        <taxon>Agaricomycetidae</taxon>
        <taxon>Boletales</taxon>
        <taxon>Paxilineae</taxon>
        <taxon>Paxillaceae</taxon>
        <taxon>Paxillus</taxon>
    </lineage>
</organism>
<evidence type="ECO:0000313" key="2">
    <source>
        <dbReference type="EMBL" id="KIJ14541.1"/>
    </source>
</evidence>
<gene>
    <name evidence="2" type="ORF">PAXINDRAFT_12642</name>
</gene>
<dbReference type="Proteomes" id="UP000053647">
    <property type="component" value="Unassembled WGS sequence"/>
</dbReference>
<name>A0A0C9U5T6_PAXIN</name>
<evidence type="ECO:0000313" key="3">
    <source>
        <dbReference type="Proteomes" id="UP000053647"/>
    </source>
</evidence>
<evidence type="ECO:0000256" key="1">
    <source>
        <dbReference type="SAM" id="MobiDB-lite"/>
    </source>
</evidence>
<dbReference type="HOGENOM" id="CLU_799479_0_0_1"/>
<reference evidence="2 3" key="1">
    <citation type="submission" date="2014-06" db="EMBL/GenBank/DDBJ databases">
        <authorList>
            <consortium name="DOE Joint Genome Institute"/>
            <person name="Kuo A."/>
            <person name="Kohler A."/>
            <person name="Nagy L.G."/>
            <person name="Floudas D."/>
            <person name="Copeland A."/>
            <person name="Barry K.W."/>
            <person name="Cichocki N."/>
            <person name="Veneault-Fourrey C."/>
            <person name="LaButti K."/>
            <person name="Lindquist E.A."/>
            <person name="Lipzen A."/>
            <person name="Lundell T."/>
            <person name="Morin E."/>
            <person name="Murat C."/>
            <person name="Sun H."/>
            <person name="Tunlid A."/>
            <person name="Henrissat B."/>
            <person name="Grigoriev I.V."/>
            <person name="Hibbett D.S."/>
            <person name="Martin F."/>
            <person name="Nordberg H.P."/>
            <person name="Cantor M.N."/>
            <person name="Hua S.X."/>
        </authorList>
    </citation>
    <scope>NUCLEOTIDE SEQUENCE [LARGE SCALE GENOMIC DNA]</scope>
    <source>
        <strain evidence="2 3">ATCC 200175</strain>
    </source>
</reference>
<dbReference type="EMBL" id="KN819342">
    <property type="protein sequence ID" value="KIJ14541.1"/>
    <property type="molecule type" value="Genomic_DNA"/>
</dbReference>
<protein>
    <submittedName>
        <fullName evidence="2">Uncharacterized protein</fullName>
    </submittedName>
</protein>
<feature type="compositionally biased region" description="Polar residues" evidence="1">
    <location>
        <begin position="1"/>
        <end position="13"/>
    </location>
</feature>
<reference evidence="3" key="2">
    <citation type="submission" date="2015-01" db="EMBL/GenBank/DDBJ databases">
        <title>Evolutionary Origins and Diversification of the Mycorrhizal Mutualists.</title>
        <authorList>
            <consortium name="DOE Joint Genome Institute"/>
            <consortium name="Mycorrhizal Genomics Consortium"/>
            <person name="Kohler A."/>
            <person name="Kuo A."/>
            <person name="Nagy L.G."/>
            <person name="Floudas D."/>
            <person name="Copeland A."/>
            <person name="Barry K.W."/>
            <person name="Cichocki N."/>
            <person name="Veneault-Fourrey C."/>
            <person name="LaButti K."/>
            <person name="Lindquist E.A."/>
            <person name="Lipzen A."/>
            <person name="Lundell T."/>
            <person name="Morin E."/>
            <person name="Murat C."/>
            <person name="Riley R."/>
            <person name="Ohm R."/>
            <person name="Sun H."/>
            <person name="Tunlid A."/>
            <person name="Henrissat B."/>
            <person name="Grigoriev I.V."/>
            <person name="Hibbett D.S."/>
            <person name="Martin F."/>
        </authorList>
    </citation>
    <scope>NUCLEOTIDE SEQUENCE [LARGE SCALE GENOMIC DNA]</scope>
    <source>
        <strain evidence="3">ATCC 200175</strain>
    </source>
</reference>
<accession>A0A0C9U5T6</accession>
<dbReference type="AlphaFoldDB" id="A0A0C9U5T6"/>
<feature type="region of interest" description="Disordered" evidence="1">
    <location>
        <begin position="1"/>
        <end position="24"/>
    </location>
</feature>